<evidence type="ECO:0000313" key="2">
    <source>
        <dbReference type="EMBL" id="QJC52349.1"/>
    </source>
</evidence>
<dbReference type="GO" id="GO:0016747">
    <property type="term" value="F:acyltransferase activity, transferring groups other than amino-acyl groups"/>
    <property type="evidence" value="ECO:0007669"/>
    <property type="project" value="InterPro"/>
</dbReference>
<gene>
    <name evidence="2" type="ORF">HGI30_12790</name>
</gene>
<dbReference type="RefSeq" id="WP_168907910.1">
    <property type="nucleotide sequence ID" value="NZ_CP051428.1"/>
</dbReference>
<dbReference type="KEGG" id="palr:HGI30_12790"/>
<proteinExistence type="predicted"/>
<organism evidence="2 3">
    <name type="scientific">Paenibacillus albicereus</name>
    <dbReference type="NCBI Taxonomy" id="2726185"/>
    <lineage>
        <taxon>Bacteria</taxon>
        <taxon>Bacillati</taxon>
        <taxon>Bacillota</taxon>
        <taxon>Bacilli</taxon>
        <taxon>Bacillales</taxon>
        <taxon>Paenibacillaceae</taxon>
        <taxon>Paenibacillus</taxon>
    </lineage>
</organism>
<dbReference type="InterPro" id="IPR000182">
    <property type="entry name" value="GNAT_dom"/>
</dbReference>
<dbReference type="Pfam" id="PF08445">
    <property type="entry name" value="FR47"/>
    <property type="match status" value="1"/>
</dbReference>
<dbReference type="AlphaFoldDB" id="A0A6H2GYC6"/>
<name>A0A6H2GYC6_9BACL</name>
<dbReference type="PROSITE" id="PS51186">
    <property type="entry name" value="GNAT"/>
    <property type="match status" value="1"/>
</dbReference>
<dbReference type="EMBL" id="CP051428">
    <property type="protein sequence ID" value="QJC52349.1"/>
    <property type="molecule type" value="Genomic_DNA"/>
</dbReference>
<dbReference type="Proteomes" id="UP000502136">
    <property type="component" value="Chromosome"/>
</dbReference>
<keyword evidence="2" id="KW-0808">Transferase</keyword>
<dbReference type="InterPro" id="IPR016181">
    <property type="entry name" value="Acyl_CoA_acyltransferase"/>
</dbReference>
<evidence type="ECO:0000313" key="3">
    <source>
        <dbReference type="Proteomes" id="UP000502136"/>
    </source>
</evidence>
<protein>
    <submittedName>
        <fullName evidence="2">GNAT family N-acetyltransferase</fullName>
    </submittedName>
</protein>
<dbReference type="Gene3D" id="3.40.630.30">
    <property type="match status" value="1"/>
</dbReference>
<reference evidence="2 3" key="1">
    <citation type="submission" date="2020-04" db="EMBL/GenBank/DDBJ databases">
        <title>Novel Paenibacillus strain UniB2 isolated from commercial digestive syrup.</title>
        <authorList>
            <person name="Thorat V."/>
            <person name="Kirdat K."/>
            <person name="Tiwarekar B."/>
            <person name="Yadav A."/>
        </authorList>
    </citation>
    <scope>NUCLEOTIDE SEQUENCE [LARGE SCALE GENOMIC DNA]</scope>
    <source>
        <strain evidence="2 3">UniB2</strain>
    </source>
</reference>
<accession>A0A6H2GYC6</accession>
<sequence length="268" mass="29254">MRPYRPGDGTLEQEPFARQETAFNLIHAISAVPESRRLRSADGRLVFAQSPGRNGWLWLSPELGPQERERRLDELDEALADALLPGVSGSPDEAERFAARHGARTGRRPRVSMVMEAYEAPALRPPSGVSGRMRLFRADERELAAEFLAGMVRDVYGEPADAAGQLATADTLIRADKLYAWEDGVEPSAMAGYGGASPRHGRINAVYTPPERRRRGYGGALVAAVAGRIAAQGLVPMLYADLAYPDSNRVYRRLGFEPAGVIADIKLD</sequence>
<dbReference type="SUPFAM" id="SSF55729">
    <property type="entry name" value="Acyl-CoA N-acyltransferases (Nat)"/>
    <property type="match status" value="1"/>
</dbReference>
<dbReference type="CDD" id="cd04301">
    <property type="entry name" value="NAT_SF"/>
    <property type="match status" value="1"/>
</dbReference>
<evidence type="ECO:0000259" key="1">
    <source>
        <dbReference type="PROSITE" id="PS51186"/>
    </source>
</evidence>
<dbReference type="InterPro" id="IPR013653">
    <property type="entry name" value="GCN5-like_dom"/>
</dbReference>
<keyword evidence="3" id="KW-1185">Reference proteome</keyword>
<feature type="domain" description="N-acetyltransferase" evidence="1">
    <location>
        <begin position="133"/>
        <end position="268"/>
    </location>
</feature>